<reference evidence="1 2" key="1">
    <citation type="submission" date="2016-11" db="EMBL/GenBank/DDBJ databases">
        <authorList>
            <person name="Jaros S."/>
            <person name="Januszkiewicz K."/>
            <person name="Wedrychowicz H."/>
        </authorList>
    </citation>
    <scope>NUCLEOTIDE SEQUENCE [LARGE SCALE GENOMIC DNA]</scope>
    <source>
        <strain evidence="1 2">GAS95</strain>
    </source>
</reference>
<dbReference type="EMBL" id="FSRU01000003">
    <property type="protein sequence ID" value="SIO67603.1"/>
    <property type="molecule type" value="Genomic_DNA"/>
</dbReference>
<keyword evidence="2" id="KW-1185">Reference proteome</keyword>
<gene>
    <name evidence="1" type="ORF">SAMN05444165_7095</name>
</gene>
<dbReference type="AlphaFoldDB" id="A0A1N6LFQ4"/>
<dbReference type="Proteomes" id="UP000185151">
    <property type="component" value="Unassembled WGS sequence"/>
</dbReference>
<evidence type="ECO:0000313" key="1">
    <source>
        <dbReference type="EMBL" id="SIO67603.1"/>
    </source>
</evidence>
<accession>A0A1N6LFQ4</accession>
<sequence>MWSNSELQAAAVAGKSNHSSTTAAEVLFGGLCDRTVVGAQGQTG</sequence>
<evidence type="ECO:0000313" key="2">
    <source>
        <dbReference type="Proteomes" id="UP000185151"/>
    </source>
</evidence>
<protein>
    <submittedName>
        <fullName evidence="1">Uncharacterized protein</fullName>
    </submittedName>
</protein>
<proteinExistence type="predicted"/>
<name>A0A1N6LFQ4_9BURK</name>
<organism evidence="1 2">
    <name type="scientific">Paraburkholderia phenazinium</name>
    <dbReference type="NCBI Taxonomy" id="60549"/>
    <lineage>
        <taxon>Bacteria</taxon>
        <taxon>Pseudomonadati</taxon>
        <taxon>Pseudomonadota</taxon>
        <taxon>Betaproteobacteria</taxon>
        <taxon>Burkholderiales</taxon>
        <taxon>Burkholderiaceae</taxon>
        <taxon>Paraburkholderia</taxon>
    </lineage>
</organism>